<proteinExistence type="predicted"/>
<name>A0A1H6LFV0_9GAMM</name>
<gene>
    <name evidence="2" type="ORF">BAZSYMA_ACONTIG11987_3</name>
</gene>
<sequence>MPSFLIYIPWVLMVFLVVTMRTKILATGNNNNSVIKHNAGFTLIELLVVVVIVGILTSLVTLSMNLAKPSAVKSLKVKIQNHIASTQNHAQLYNKPIRLIIRSNKIQSLTLNKSSWKPYKALPVLEFGSVAVDSDVDTIEILPNGFITQASIILSKDDESSIINTKTNER</sequence>
<evidence type="ECO:0000256" key="1">
    <source>
        <dbReference type="SAM" id="Phobius"/>
    </source>
</evidence>
<reference evidence="3" key="1">
    <citation type="submission" date="2016-06" db="EMBL/GenBank/DDBJ databases">
        <authorList>
            <person name="Petersen J."/>
            <person name="Sayavedra L."/>
        </authorList>
    </citation>
    <scope>NUCLEOTIDE SEQUENCE [LARGE SCALE GENOMIC DNA]</scope>
    <source>
        <strain evidence="3">BazSymA</strain>
    </source>
</reference>
<keyword evidence="1" id="KW-0472">Membrane</keyword>
<dbReference type="Gene3D" id="3.30.700.10">
    <property type="entry name" value="Glycoprotein, Type 4 Pilin"/>
    <property type="match status" value="1"/>
</dbReference>
<keyword evidence="1" id="KW-1133">Transmembrane helix</keyword>
<dbReference type="SUPFAM" id="SSF54523">
    <property type="entry name" value="Pili subunits"/>
    <property type="match status" value="1"/>
</dbReference>
<dbReference type="InterPro" id="IPR012902">
    <property type="entry name" value="N_methyl_site"/>
</dbReference>
<evidence type="ECO:0000313" key="2">
    <source>
        <dbReference type="EMBL" id="SEH87394.1"/>
    </source>
</evidence>
<organism evidence="2 3">
    <name type="scientific">Bathymodiolus azoricus thioautotrophic gill symbiont</name>
    <dbReference type="NCBI Taxonomy" id="235205"/>
    <lineage>
        <taxon>Bacteria</taxon>
        <taxon>Pseudomonadati</taxon>
        <taxon>Pseudomonadota</taxon>
        <taxon>Gammaproteobacteria</taxon>
        <taxon>sulfur-oxidizing symbionts</taxon>
    </lineage>
</organism>
<dbReference type="InterPro" id="IPR045584">
    <property type="entry name" value="Pilin-like"/>
</dbReference>
<keyword evidence="1" id="KW-0812">Transmembrane</keyword>
<dbReference type="EMBL" id="CDSC02000281">
    <property type="protein sequence ID" value="SEH87394.1"/>
    <property type="molecule type" value="Genomic_DNA"/>
</dbReference>
<feature type="transmembrane region" description="Helical" evidence="1">
    <location>
        <begin position="46"/>
        <end position="67"/>
    </location>
</feature>
<dbReference type="AlphaFoldDB" id="A0A1H6LFV0"/>
<feature type="transmembrane region" description="Helical" evidence="1">
    <location>
        <begin position="7"/>
        <end position="26"/>
    </location>
</feature>
<dbReference type="PROSITE" id="PS00409">
    <property type="entry name" value="PROKAR_NTER_METHYL"/>
    <property type="match status" value="1"/>
</dbReference>
<dbReference type="Proteomes" id="UP000198988">
    <property type="component" value="Unassembled WGS sequence"/>
</dbReference>
<dbReference type="NCBIfam" id="TIGR02532">
    <property type="entry name" value="IV_pilin_GFxxxE"/>
    <property type="match status" value="1"/>
</dbReference>
<dbReference type="OrthoDB" id="9814766at2"/>
<dbReference type="Pfam" id="PF07963">
    <property type="entry name" value="N_methyl"/>
    <property type="match status" value="1"/>
</dbReference>
<accession>A0A1H6LFV0</accession>
<evidence type="ECO:0000313" key="3">
    <source>
        <dbReference type="Proteomes" id="UP000198988"/>
    </source>
</evidence>
<protein>
    <submittedName>
        <fullName evidence="2">Membrane protein containing Prepilin-typecleavage/methylation, N-terminal domains</fullName>
    </submittedName>
</protein>